<accession>A0A5B8N011</accession>
<dbReference type="Gene3D" id="3.30.310.10">
    <property type="entry name" value="TATA-Binding Protein"/>
    <property type="match status" value="1"/>
</dbReference>
<dbReference type="InterPro" id="IPR016024">
    <property type="entry name" value="ARM-type_fold"/>
</dbReference>
<keyword evidence="5 6" id="KW-0472">Membrane</keyword>
<comment type="similarity">
    <text evidence="2 6">Belongs to the adaptor complexes large subunit family.</text>
</comment>
<dbReference type="Pfam" id="PF09066">
    <property type="entry name" value="B2-adapt-app_C"/>
    <property type="match status" value="1"/>
</dbReference>
<evidence type="ECO:0000313" key="10">
    <source>
        <dbReference type="Proteomes" id="UP000316726"/>
    </source>
</evidence>
<dbReference type="GO" id="GO:0016192">
    <property type="term" value="P:vesicle-mediated transport"/>
    <property type="evidence" value="ECO:0007669"/>
    <property type="project" value="InterPro"/>
</dbReference>
<comment type="subunit">
    <text evidence="6">Adaptor protein complexes are heterotetramers composed of two large adaptins (beta-type subunit and alpha-type or delta-type or epsilon-type or gamma-type subunit), a medium adaptin (mu-type subunit) and a small adaptin (sigma-type subunit).</text>
</comment>
<keyword evidence="3 6" id="KW-0813">Transport</keyword>
<dbReference type="FunFam" id="1.25.10.10:FF:000113">
    <property type="entry name" value="Beta-adaptin-like protein A"/>
    <property type="match status" value="1"/>
</dbReference>
<name>A0A5B8N011_9CHLO</name>
<dbReference type="STRING" id="1764295.A0A5B8N011"/>
<dbReference type="Pfam" id="PF01602">
    <property type="entry name" value="Adaptin_N"/>
    <property type="match status" value="1"/>
</dbReference>
<evidence type="ECO:0000256" key="3">
    <source>
        <dbReference type="ARBA" id="ARBA00022448"/>
    </source>
</evidence>
<dbReference type="GO" id="GO:0006886">
    <property type="term" value="P:intracellular protein transport"/>
    <property type="evidence" value="ECO:0007669"/>
    <property type="project" value="InterPro"/>
</dbReference>
<sequence>MPRDKMKTKGEVSDLKAKLAAVIKTGTLPQPKDGKGGSTGKGQSHAVPKDPQTVKRGLFKSILHYMTINVDMSGLFTQMIIASTPTNDIVLKKMLYLYICTYAQQKPDLTLLAVNTLTKDCGDSDPTVRGLALRSLCSLRVPNLIEYLLTPLKTALADRDAYVRRTAVLGVLKVFRLDANVVEELELEQKLKEMFANDSDSQVVANSLSVLQQIVKNPQDLITKPVVYSLLNRLKEFSEWSQCAVLEFVSNYRPEDGEETFDIMNVLEDRLQHSNSALVLATIKVFLHLTIAIPDIHQQVLERIRGPLFTMMHNKGPEISYTVASHLRLLVERAPMLFSQDYKQFYCRYNDSLHVKKVKLGMLTSVADESNAYDIVNELCEYATDPSETISRESIKAVGTIAMNLGQTADGLVERLLSFLDMQMDHVTAETYIVMADMMRCLPDQVEKCVDALASMRTVEVVNPEAREAIVWILGAHGDKLQEAPYILENMAMAFDEEEVRVQLAMLTAAAKLFFKRPPECHRLLTDVLEKGSESANQDVHDRSLFYFRLLKKDIQVAAQVLGSNPPTTATFAEELGSELKETLFKEFNSLSPLYSEPATNFIADDNEIEYEHDLYDLEAVEGNASGGENKGGAAYADTNLLDLSDDLSDATIATTTTTTTAASNGAPTPEATRLEADPMALLDMLDVEEPASGAGAGVEQGIRLNPSPFMDAGKFQQLWGSLGAQETFAVSSPNVRAKMPELSNQMKAVGILTMASGGQEPMYKFYQYAQLEDNSAVFLVELIANTTQGGGMLSVTCKSDAQHQSCLKSFASFFQSSLTAYVD</sequence>
<keyword evidence="4 6" id="KW-0653">Protein transport</keyword>
<evidence type="ECO:0000313" key="9">
    <source>
        <dbReference type="EMBL" id="QDZ25054.1"/>
    </source>
</evidence>
<comment type="function">
    <text evidence="6">Subunit of clathrin-associated adaptor protein complex that plays a role in protein sorting in the late-Golgi/trans-Golgi network (TGN) and/or endosomes. The AP complexes mediate both the recruitment of clathrin to membranes and the recognition of sorting signals within the cytosolic tails of transmembrane cargo molecules.</text>
</comment>
<evidence type="ECO:0000256" key="4">
    <source>
        <dbReference type="ARBA" id="ARBA00022927"/>
    </source>
</evidence>
<evidence type="ECO:0000256" key="6">
    <source>
        <dbReference type="PIRNR" id="PIRNR002291"/>
    </source>
</evidence>
<dbReference type="InterPro" id="IPR026739">
    <property type="entry name" value="AP_beta"/>
</dbReference>
<organism evidence="9 10">
    <name type="scientific">Chloropicon primus</name>
    <dbReference type="NCBI Taxonomy" id="1764295"/>
    <lineage>
        <taxon>Eukaryota</taxon>
        <taxon>Viridiplantae</taxon>
        <taxon>Chlorophyta</taxon>
        <taxon>Chloropicophyceae</taxon>
        <taxon>Chloropicales</taxon>
        <taxon>Chloropicaceae</taxon>
        <taxon>Chloropicon</taxon>
    </lineage>
</organism>
<evidence type="ECO:0000256" key="2">
    <source>
        <dbReference type="ARBA" id="ARBA00006613"/>
    </source>
</evidence>
<evidence type="ECO:0000256" key="1">
    <source>
        <dbReference type="ARBA" id="ARBA00004308"/>
    </source>
</evidence>
<dbReference type="PANTHER" id="PTHR11134">
    <property type="entry name" value="ADAPTOR COMPLEX SUBUNIT BETA FAMILY MEMBER"/>
    <property type="match status" value="1"/>
</dbReference>
<dbReference type="Proteomes" id="UP000316726">
    <property type="component" value="Chromosome 15"/>
</dbReference>
<feature type="domain" description="Beta-adaptin appendage C-terminal subdomain" evidence="8">
    <location>
        <begin position="703"/>
        <end position="820"/>
    </location>
</feature>
<dbReference type="AlphaFoldDB" id="A0A5B8N011"/>
<dbReference type="GO" id="GO:0030276">
    <property type="term" value="F:clathrin binding"/>
    <property type="evidence" value="ECO:0007669"/>
    <property type="project" value="InterPro"/>
</dbReference>
<gene>
    <name evidence="9" type="ORF">A3770_15p75720</name>
</gene>
<dbReference type="GO" id="GO:0012505">
    <property type="term" value="C:endomembrane system"/>
    <property type="evidence" value="ECO:0007669"/>
    <property type="project" value="UniProtKB-SubCell"/>
</dbReference>
<dbReference type="InterPro" id="IPR012295">
    <property type="entry name" value="TBP_dom_sf"/>
</dbReference>
<feature type="region of interest" description="Disordered" evidence="7">
    <location>
        <begin position="25"/>
        <end position="50"/>
    </location>
</feature>
<evidence type="ECO:0000256" key="7">
    <source>
        <dbReference type="SAM" id="MobiDB-lite"/>
    </source>
</evidence>
<dbReference type="SMART" id="SM01020">
    <property type="entry name" value="B2-adapt-app_C"/>
    <property type="match status" value="1"/>
</dbReference>
<dbReference type="InterPro" id="IPR002553">
    <property type="entry name" value="Clathrin/coatomer_adapt-like_N"/>
</dbReference>
<proteinExistence type="inferred from homology"/>
<dbReference type="InterPro" id="IPR016342">
    <property type="entry name" value="AP_complex_bsu_1_2_4"/>
</dbReference>
<protein>
    <recommendedName>
        <fullName evidence="6">Beta-adaptin-like protein</fullName>
    </recommendedName>
</protein>
<dbReference type="PIRSF" id="PIRSF002291">
    <property type="entry name" value="AP_complex_beta"/>
    <property type="match status" value="1"/>
</dbReference>
<evidence type="ECO:0000256" key="5">
    <source>
        <dbReference type="ARBA" id="ARBA00023136"/>
    </source>
</evidence>
<dbReference type="OrthoDB" id="10254310at2759"/>
<keyword evidence="10" id="KW-1185">Reference proteome</keyword>
<comment type="subcellular location">
    <subcellularLocation>
        <location evidence="1">Endomembrane system</location>
    </subcellularLocation>
</comment>
<dbReference type="EMBL" id="CP031048">
    <property type="protein sequence ID" value="QDZ25054.1"/>
    <property type="molecule type" value="Genomic_DNA"/>
</dbReference>
<dbReference type="SUPFAM" id="SSF48371">
    <property type="entry name" value="ARM repeat"/>
    <property type="match status" value="1"/>
</dbReference>
<dbReference type="InterPro" id="IPR015151">
    <property type="entry name" value="B-adaptin_app_sub_C"/>
</dbReference>
<dbReference type="GO" id="GO:0030131">
    <property type="term" value="C:clathrin adaptor complex"/>
    <property type="evidence" value="ECO:0007669"/>
    <property type="project" value="InterPro"/>
</dbReference>
<reference evidence="9 10" key="1">
    <citation type="submission" date="2018-07" db="EMBL/GenBank/DDBJ databases">
        <title>The complete nuclear genome of the prasinophyte Chloropicon primus (CCMP1205).</title>
        <authorList>
            <person name="Pombert J.-F."/>
            <person name="Otis C."/>
            <person name="Turmel M."/>
            <person name="Lemieux C."/>
        </authorList>
    </citation>
    <scope>NUCLEOTIDE SEQUENCE [LARGE SCALE GENOMIC DNA]</scope>
    <source>
        <strain evidence="9 10">CCMP1205</strain>
    </source>
</reference>
<dbReference type="InterPro" id="IPR011989">
    <property type="entry name" value="ARM-like"/>
</dbReference>
<dbReference type="Gene3D" id="1.25.10.10">
    <property type="entry name" value="Leucine-rich Repeat Variant"/>
    <property type="match status" value="1"/>
</dbReference>
<evidence type="ECO:0000259" key="8">
    <source>
        <dbReference type="SMART" id="SM01020"/>
    </source>
</evidence>